<name>A0A1G9ESV4_9BACT</name>
<dbReference type="EMBL" id="FNGA01000002">
    <property type="protein sequence ID" value="SDK79220.1"/>
    <property type="molecule type" value="Genomic_DNA"/>
</dbReference>
<dbReference type="InterPro" id="IPR052899">
    <property type="entry name" value="Class-I_DAHP_synthase"/>
</dbReference>
<protein>
    <submittedName>
        <fullName evidence="3">3-deoxy-D-arabinoheptulosonate-7-phosphate synthase</fullName>
    </submittedName>
</protein>
<dbReference type="PANTHER" id="PTHR43018">
    <property type="entry name" value="PHOSPHO-2-DEHYDRO-3-DEOXYHEPTONATE ALDOLASE"/>
    <property type="match status" value="1"/>
</dbReference>
<evidence type="ECO:0000313" key="4">
    <source>
        <dbReference type="Proteomes" id="UP000199053"/>
    </source>
</evidence>
<dbReference type="Gene3D" id="3.20.20.70">
    <property type="entry name" value="Aldolase class I"/>
    <property type="match status" value="1"/>
</dbReference>
<dbReference type="Proteomes" id="UP000199053">
    <property type="component" value="Unassembled WGS sequence"/>
</dbReference>
<organism evidence="3 4">
    <name type="scientific">Maridesulfovibrio ferrireducens</name>
    <dbReference type="NCBI Taxonomy" id="246191"/>
    <lineage>
        <taxon>Bacteria</taxon>
        <taxon>Pseudomonadati</taxon>
        <taxon>Thermodesulfobacteriota</taxon>
        <taxon>Desulfovibrionia</taxon>
        <taxon>Desulfovibrionales</taxon>
        <taxon>Desulfovibrionaceae</taxon>
        <taxon>Maridesulfovibrio</taxon>
    </lineage>
</organism>
<keyword evidence="4" id="KW-1185">Reference proteome</keyword>
<dbReference type="SUPFAM" id="SSF51569">
    <property type="entry name" value="Aldolase"/>
    <property type="match status" value="1"/>
</dbReference>
<evidence type="ECO:0000313" key="3">
    <source>
        <dbReference type="EMBL" id="SDK79220.1"/>
    </source>
</evidence>
<dbReference type="STRING" id="246191.SAMN05660337_1253"/>
<gene>
    <name evidence="3" type="ORF">SAMN05660337_1253</name>
</gene>
<dbReference type="PANTHER" id="PTHR43018:SF1">
    <property type="entry name" value="PROTEIN AROA(G)"/>
    <property type="match status" value="1"/>
</dbReference>
<dbReference type="OrthoDB" id="9802281at2"/>
<feature type="domain" description="DAHP synthetase I/KDSA" evidence="2">
    <location>
        <begin position="19"/>
        <end position="260"/>
    </location>
</feature>
<evidence type="ECO:0000259" key="2">
    <source>
        <dbReference type="Pfam" id="PF00793"/>
    </source>
</evidence>
<dbReference type="GO" id="GO:0016740">
    <property type="term" value="F:transferase activity"/>
    <property type="evidence" value="ECO:0007669"/>
    <property type="project" value="UniProtKB-KW"/>
</dbReference>
<dbReference type="InterPro" id="IPR006218">
    <property type="entry name" value="DAHP1/KDSA"/>
</dbReference>
<dbReference type="AlphaFoldDB" id="A0A1G9ESV4"/>
<dbReference type="InterPro" id="IPR013785">
    <property type="entry name" value="Aldolase_TIM"/>
</dbReference>
<keyword evidence="1" id="KW-0808">Transferase</keyword>
<dbReference type="Pfam" id="PF00793">
    <property type="entry name" value="DAHP_synth_1"/>
    <property type="match status" value="1"/>
</dbReference>
<accession>A0A1G9ESV4</accession>
<dbReference type="RefSeq" id="WP_092159344.1">
    <property type="nucleotide sequence ID" value="NZ_FNGA01000002.1"/>
</dbReference>
<evidence type="ECO:0000256" key="1">
    <source>
        <dbReference type="ARBA" id="ARBA00022679"/>
    </source>
</evidence>
<reference evidence="4" key="1">
    <citation type="submission" date="2016-10" db="EMBL/GenBank/DDBJ databases">
        <authorList>
            <person name="Varghese N."/>
            <person name="Submissions S."/>
        </authorList>
    </citation>
    <scope>NUCLEOTIDE SEQUENCE [LARGE SCALE GENOMIC DNA]</scope>
    <source>
        <strain evidence="4">DSM 16995</strain>
    </source>
</reference>
<sequence>MNTFLHQFAKSNDWLTSKNSFSLIAGPCSLESEEQIHSTVQEIAKNGVDMIRAGIWKPRTNPGCFEGIGKGGLKWLKEAGNEVGLPVTCEVATPEHVEACLKEGIDTLWIGARTTVNPFSVQAIADSLSGVDIPVMVKNPICPELALWIGGIERLYRAGITKISAIHRGFSTTEKDAYRYSPVWEIPLKLKQKLPDLPIICDPSHICGKRNLIENVALTALAYGFDGLMLESHVNPDKALSDAKQQLLPAQLSNLIKNLKAAKTADKITRRLSAKQDN</sequence>
<proteinExistence type="predicted"/>